<dbReference type="CDD" id="cd06261">
    <property type="entry name" value="TM_PBP2"/>
    <property type="match status" value="1"/>
</dbReference>
<dbReference type="SUPFAM" id="SSF161098">
    <property type="entry name" value="MetI-like"/>
    <property type="match status" value="1"/>
</dbReference>
<dbReference type="Pfam" id="PF00528">
    <property type="entry name" value="BPD_transp_1"/>
    <property type="match status" value="1"/>
</dbReference>
<feature type="region of interest" description="Disordered" evidence="8">
    <location>
        <begin position="15"/>
        <end position="47"/>
    </location>
</feature>
<protein>
    <submittedName>
        <fullName evidence="10">Multiple sugar transport system permease protein</fullName>
    </submittedName>
</protein>
<dbReference type="EMBL" id="JAUSXV010000001">
    <property type="protein sequence ID" value="MDQ0646525.1"/>
    <property type="molecule type" value="Genomic_DNA"/>
</dbReference>
<evidence type="ECO:0000256" key="7">
    <source>
        <dbReference type="RuleBase" id="RU363032"/>
    </source>
</evidence>
<keyword evidence="4 7" id="KW-0812">Transmembrane</keyword>
<comment type="subcellular location">
    <subcellularLocation>
        <location evidence="1 7">Cell membrane</location>
        <topology evidence="1 7">Multi-pass membrane protein</topology>
    </subcellularLocation>
</comment>
<comment type="similarity">
    <text evidence="7">Belongs to the binding-protein-dependent transport system permease family.</text>
</comment>
<evidence type="ECO:0000256" key="2">
    <source>
        <dbReference type="ARBA" id="ARBA00022448"/>
    </source>
</evidence>
<organism evidence="10 11">
    <name type="scientific">Microbacterium natoriense</name>
    <dbReference type="NCBI Taxonomy" id="284570"/>
    <lineage>
        <taxon>Bacteria</taxon>
        <taxon>Bacillati</taxon>
        <taxon>Actinomycetota</taxon>
        <taxon>Actinomycetes</taxon>
        <taxon>Micrococcales</taxon>
        <taxon>Microbacteriaceae</taxon>
        <taxon>Microbacterium</taxon>
    </lineage>
</organism>
<reference evidence="10 11" key="1">
    <citation type="submission" date="2023-07" db="EMBL/GenBank/DDBJ databases">
        <title>Comparative genomics of wheat-associated soil bacteria to identify genetic determinants of phenazine resistance.</title>
        <authorList>
            <person name="Mouncey N."/>
        </authorList>
    </citation>
    <scope>NUCLEOTIDE SEQUENCE [LARGE SCALE GENOMIC DNA]</scope>
    <source>
        <strain evidence="10 11">W4I9-1</strain>
    </source>
</reference>
<dbReference type="InterPro" id="IPR000515">
    <property type="entry name" value="MetI-like"/>
</dbReference>
<dbReference type="AlphaFoldDB" id="A0AAW8ESW5"/>
<keyword evidence="11" id="KW-1185">Reference proteome</keyword>
<evidence type="ECO:0000256" key="8">
    <source>
        <dbReference type="SAM" id="MobiDB-lite"/>
    </source>
</evidence>
<dbReference type="Proteomes" id="UP001244427">
    <property type="component" value="Unassembled WGS sequence"/>
</dbReference>
<evidence type="ECO:0000256" key="5">
    <source>
        <dbReference type="ARBA" id="ARBA00022989"/>
    </source>
</evidence>
<evidence type="ECO:0000256" key="4">
    <source>
        <dbReference type="ARBA" id="ARBA00022692"/>
    </source>
</evidence>
<evidence type="ECO:0000259" key="9">
    <source>
        <dbReference type="PROSITE" id="PS50928"/>
    </source>
</evidence>
<keyword evidence="2 7" id="KW-0813">Transport</keyword>
<comment type="caution">
    <text evidence="10">The sequence shown here is derived from an EMBL/GenBank/DDBJ whole genome shotgun (WGS) entry which is preliminary data.</text>
</comment>
<keyword evidence="5 7" id="KW-1133">Transmembrane helix</keyword>
<evidence type="ECO:0000313" key="11">
    <source>
        <dbReference type="Proteomes" id="UP001244427"/>
    </source>
</evidence>
<feature type="transmembrane region" description="Helical" evidence="7">
    <location>
        <begin position="123"/>
        <end position="147"/>
    </location>
</feature>
<name>A0AAW8ESW5_9MICO</name>
<accession>A0AAW8ESW5</accession>
<gene>
    <name evidence="10" type="ORF">QFZ53_000721</name>
</gene>
<evidence type="ECO:0000256" key="3">
    <source>
        <dbReference type="ARBA" id="ARBA00022475"/>
    </source>
</evidence>
<dbReference type="RefSeq" id="WP_307293601.1">
    <property type="nucleotide sequence ID" value="NZ_JAUSXV010000001.1"/>
</dbReference>
<keyword evidence="6 7" id="KW-0472">Membrane</keyword>
<dbReference type="PROSITE" id="PS50928">
    <property type="entry name" value="ABC_TM1"/>
    <property type="match status" value="1"/>
</dbReference>
<feature type="transmembrane region" description="Helical" evidence="7">
    <location>
        <begin position="239"/>
        <end position="264"/>
    </location>
</feature>
<dbReference type="GO" id="GO:0055085">
    <property type="term" value="P:transmembrane transport"/>
    <property type="evidence" value="ECO:0007669"/>
    <property type="project" value="InterPro"/>
</dbReference>
<dbReference type="PANTHER" id="PTHR43744">
    <property type="entry name" value="ABC TRANSPORTER PERMEASE PROTEIN MG189-RELATED-RELATED"/>
    <property type="match status" value="1"/>
</dbReference>
<evidence type="ECO:0000256" key="6">
    <source>
        <dbReference type="ARBA" id="ARBA00023136"/>
    </source>
</evidence>
<feature type="transmembrane region" description="Helical" evidence="7">
    <location>
        <begin position="198"/>
        <end position="218"/>
    </location>
</feature>
<dbReference type="PANTHER" id="PTHR43744:SF12">
    <property type="entry name" value="ABC TRANSPORTER PERMEASE PROTEIN MG189-RELATED"/>
    <property type="match status" value="1"/>
</dbReference>
<dbReference type="GO" id="GO:0005886">
    <property type="term" value="C:plasma membrane"/>
    <property type="evidence" value="ECO:0007669"/>
    <property type="project" value="UniProtKB-SubCell"/>
</dbReference>
<dbReference type="InterPro" id="IPR035906">
    <property type="entry name" value="MetI-like_sf"/>
</dbReference>
<feature type="transmembrane region" description="Helical" evidence="7">
    <location>
        <begin position="295"/>
        <end position="316"/>
    </location>
</feature>
<feature type="transmembrane region" description="Helical" evidence="7">
    <location>
        <begin position="59"/>
        <end position="82"/>
    </location>
</feature>
<keyword evidence="3" id="KW-1003">Cell membrane</keyword>
<dbReference type="Gene3D" id="1.10.3720.10">
    <property type="entry name" value="MetI-like"/>
    <property type="match status" value="1"/>
</dbReference>
<keyword evidence="10" id="KW-0762">Sugar transport</keyword>
<evidence type="ECO:0000313" key="10">
    <source>
        <dbReference type="EMBL" id="MDQ0646525.1"/>
    </source>
</evidence>
<evidence type="ECO:0000256" key="1">
    <source>
        <dbReference type="ARBA" id="ARBA00004651"/>
    </source>
</evidence>
<proteinExistence type="inferred from homology"/>
<feature type="transmembrane region" description="Helical" evidence="7">
    <location>
        <begin position="159"/>
        <end position="178"/>
    </location>
</feature>
<feature type="domain" description="ABC transmembrane type-1" evidence="9">
    <location>
        <begin position="124"/>
        <end position="316"/>
    </location>
</feature>
<sequence length="332" mass="36694">MTRILPASLDEAAPTTEAVVTGRKTDHTVNPRRRRRKEPDQQDRTNISDLDRRNRRVRIGLGILNVVLIGVLIIISAGPLLWLAKAALSTSQDILREPFGWWPSGIQWANLVDAWFKVDVGRYLINTVWIALGTWFFGMLVALTGAYGLSVLKPKYAKIVNGAVLATLFIPGIVSLIAQYVTVLDMPLLHWNLINTFWAVWLPSAANAFNVLLVSRFFDSLPKDVFEAAKIDGAGPIQIFWRIVLPMSKPIIGVTSLITIIGAWKEFLWPLLVLPSPALQPLSVGLYKITASAEMSLLMAGMFISVILPVVLFLIFQKQFLKSAGQAGAIKG</sequence>